<dbReference type="SMART" id="SM00471">
    <property type="entry name" value="HDc"/>
    <property type="match status" value="1"/>
</dbReference>
<feature type="domain" description="HD-GYP" evidence="2">
    <location>
        <begin position="276"/>
        <end position="471"/>
    </location>
</feature>
<dbReference type="PROSITE" id="PS51832">
    <property type="entry name" value="HD_GYP"/>
    <property type="match status" value="1"/>
</dbReference>
<feature type="transmembrane region" description="Helical" evidence="1">
    <location>
        <begin position="202"/>
        <end position="224"/>
    </location>
</feature>
<evidence type="ECO:0000256" key="1">
    <source>
        <dbReference type="SAM" id="Phobius"/>
    </source>
</evidence>
<evidence type="ECO:0000313" key="3">
    <source>
        <dbReference type="EMBL" id="SFU59229.1"/>
    </source>
</evidence>
<dbReference type="PANTHER" id="PTHR45228">
    <property type="entry name" value="CYCLIC DI-GMP PHOSPHODIESTERASE TM_0186-RELATED"/>
    <property type="match status" value="1"/>
</dbReference>
<dbReference type="Proteomes" id="UP000183508">
    <property type="component" value="Unassembled WGS sequence"/>
</dbReference>
<feature type="transmembrane region" description="Helical" evidence="1">
    <location>
        <begin position="142"/>
        <end position="159"/>
    </location>
</feature>
<feature type="transmembrane region" description="Helical" evidence="1">
    <location>
        <begin position="171"/>
        <end position="190"/>
    </location>
</feature>
<organism evidence="3 4">
    <name type="scientific">Alicyclobacillus macrosporangiidus</name>
    <dbReference type="NCBI Taxonomy" id="392015"/>
    <lineage>
        <taxon>Bacteria</taxon>
        <taxon>Bacillati</taxon>
        <taxon>Bacillota</taxon>
        <taxon>Bacilli</taxon>
        <taxon>Bacillales</taxon>
        <taxon>Alicyclobacillaceae</taxon>
        <taxon>Alicyclobacillus</taxon>
    </lineage>
</organism>
<proteinExistence type="predicted"/>
<dbReference type="OrthoDB" id="9759601at2"/>
<dbReference type="RefSeq" id="WP_074950360.1">
    <property type="nucleotide sequence ID" value="NZ_FPBV01000004.1"/>
</dbReference>
<dbReference type="STRING" id="392015.SAMN05421543_104159"/>
<gene>
    <name evidence="3" type="ORF">SAMN05421543_104159</name>
</gene>
<dbReference type="Gene3D" id="1.10.3210.10">
    <property type="entry name" value="Hypothetical protein af1432"/>
    <property type="match status" value="1"/>
</dbReference>
<evidence type="ECO:0000313" key="4">
    <source>
        <dbReference type="Proteomes" id="UP000183508"/>
    </source>
</evidence>
<dbReference type="PANTHER" id="PTHR45228:SF4">
    <property type="entry name" value="LIPOPROTEIN"/>
    <property type="match status" value="1"/>
</dbReference>
<accession>A0A1I7HF96</accession>
<dbReference type="NCBIfam" id="TIGR00277">
    <property type="entry name" value="HDIG"/>
    <property type="match status" value="1"/>
</dbReference>
<dbReference type="Pfam" id="PF13487">
    <property type="entry name" value="HD_5"/>
    <property type="match status" value="1"/>
</dbReference>
<dbReference type="AlphaFoldDB" id="A0A1I7HF96"/>
<keyword evidence="1" id="KW-1133">Transmembrane helix</keyword>
<name>A0A1I7HF96_9BACL</name>
<dbReference type="SUPFAM" id="SSF109604">
    <property type="entry name" value="HD-domain/PDEase-like"/>
    <property type="match status" value="1"/>
</dbReference>
<keyword evidence="1" id="KW-0472">Membrane</keyword>
<keyword evidence="4" id="KW-1185">Reference proteome</keyword>
<reference evidence="4" key="1">
    <citation type="submission" date="2016-10" db="EMBL/GenBank/DDBJ databases">
        <authorList>
            <person name="Varghese N."/>
        </authorList>
    </citation>
    <scope>NUCLEOTIDE SEQUENCE [LARGE SCALE GENOMIC DNA]</scope>
    <source>
        <strain evidence="4">DSM 17980</strain>
    </source>
</reference>
<dbReference type="InterPro" id="IPR006675">
    <property type="entry name" value="HDIG_dom"/>
</dbReference>
<feature type="transmembrane region" description="Helical" evidence="1">
    <location>
        <begin position="72"/>
        <end position="92"/>
    </location>
</feature>
<dbReference type="InterPro" id="IPR037522">
    <property type="entry name" value="HD_GYP_dom"/>
</dbReference>
<dbReference type="InterPro" id="IPR003607">
    <property type="entry name" value="HD/PDEase_dom"/>
</dbReference>
<evidence type="ECO:0000259" key="2">
    <source>
        <dbReference type="PROSITE" id="PS51832"/>
    </source>
</evidence>
<feature type="transmembrane region" description="Helical" evidence="1">
    <location>
        <begin position="43"/>
        <end position="65"/>
    </location>
</feature>
<keyword evidence="1" id="KW-0812">Transmembrane</keyword>
<sequence length="479" mass="52574">MPRTPSSLLKFLLVSVTLPLVLYGILQASPIRTWMQPAPGFHFYVVSAAFIAAVVASSILGWSGIRARDVNVMMVFVALQSLAGSFLVHGLSTPGFIISRANQVPVVASQLGLTVCAVWMYLSSLPSDHPLIRRLTRRRRVFVAIALGVIAAVHVALLVDPTLAEFVPLNSVLAQGVVAVVTIGLYVWAMARYFRQFKMARFPVHAAVVVGDALLAITEFIMVTTMMWTLAWWLYHLVLIAAMVTLLYGILVQNKSNTTVKGTFQEILHAQSVHLLRVGISESVYNLILATERKDPYTAGHNVRVALFALQLARMMGVSREGMRALLRGGVVHDVGKLEVPDAILNKPGPLTPEERAIIEQHPVTGYDMCRYIGFMTEELAVIRHHHERWDGTGYPDGLSGTDIPLLARILAVADVYDALTSTRAYRAPWPHERALQVIAEGAGSQFDPACVEAWLQLCRTGDIAYIREVAAAMSPHGD</sequence>
<feature type="transmembrane region" description="Helical" evidence="1">
    <location>
        <begin position="104"/>
        <end position="122"/>
    </location>
</feature>
<dbReference type="CDD" id="cd00077">
    <property type="entry name" value="HDc"/>
    <property type="match status" value="1"/>
</dbReference>
<dbReference type="EMBL" id="FPBV01000004">
    <property type="protein sequence ID" value="SFU59229.1"/>
    <property type="molecule type" value="Genomic_DNA"/>
</dbReference>
<protein>
    <submittedName>
        <fullName evidence="3">HDIG domain-containing protein</fullName>
    </submittedName>
</protein>
<dbReference type="InterPro" id="IPR052020">
    <property type="entry name" value="Cyclic_di-GMP/3'3'-cGAMP_PDE"/>
</dbReference>
<feature type="transmembrane region" description="Helical" evidence="1">
    <location>
        <begin position="230"/>
        <end position="251"/>
    </location>
</feature>